<dbReference type="GO" id="GO:0000160">
    <property type="term" value="P:phosphorelay signal transduction system"/>
    <property type="evidence" value="ECO:0007669"/>
    <property type="project" value="InterPro"/>
</dbReference>
<dbReference type="EMBL" id="JMQN01000029">
    <property type="protein sequence ID" value="KEA63762.1"/>
    <property type="molecule type" value="Genomic_DNA"/>
</dbReference>
<dbReference type="PATRIC" id="fig|1232683.4.peg.2023"/>
<dbReference type="PANTHER" id="PTHR44591:SF3">
    <property type="entry name" value="RESPONSE REGULATORY DOMAIN-CONTAINING PROTEIN"/>
    <property type="match status" value="1"/>
</dbReference>
<dbReference type="SUPFAM" id="SSF52172">
    <property type="entry name" value="CheY-like"/>
    <property type="match status" value="1"/>
</dbReference>
<name>A0A081FZ07_9GAMM</name>
<feature type="domain" description="Response regulatory" evidence="3">
    <location>
        <begin position="69"/>
        <end position="184"/>
    </location>
</feature>
<dbReference type="STRING" id="1232683.ADIMK_2064"/>
<dbReference type="OrthoDB" id="5703386at2"/>
<keyword evidence="1 2" id="KW-0597">Phosphoprotein</keyword>
<dbReference type="SMART" id="SM00448">
    <property type="entry name" value="REC"/>
    <property type="match status" value="1"/>
</dbReference>
<dbReference type="Pfam" id="PF00072">
    <property type="entry name" value="Response_reg"/>
    <property type="match status" value="1"/>
</dbReference>
<evidence type="ECO:0000256" key="1">
    <source>
        <dbReference type="ARBA" id="ARBA00022553"/>
    </source>
</evidence>
<evidence type="ECO:0000313" key="4">
    <source>
        <dbReference type="EMBL" id="KEA63762.1"/>
    </source>
</evidence>
<dbReference type="RefSeq" id="WP_036187388.1">
    <property type="nucleotide sequence ID" value="NZ_JMQN01000029.1"/>
</dbReference>
<protein>
    <submittedName>
        <fullName evidence="4">Response regulator</fullName>
    </submittedName>
</protein>
<proteinExistence type="predicted"/>
<feature type="modified residue" description="4-aspartylphosphate" evidence="2">
    <location>
        <position position="118"/>
    </location>
</feature>
<dbReference type="InterPro" id="IPR050595">
    <property type="entry name" value="Bact_response_regulator"/>
</dbReference>
<dbReference type="eggNOG" id="COG3706">
    <property type="taxonomic scope" value="Bacteria"/>
</dbReference>
<evidence type="ECO:0000259" key="3">
    <source>
        <dbReference type="PROSITE" id="PS50110"/>
    </source>
</evidence>
<reference evidence="4 5" key="1">
    <citation type="submission" date="2014-04" db="EMBL/GenBank/DDBJ databases">
        <title>Marinobacterium kochiensis sp. nov., isolated from sediment sample collected from Kochi backwaters in Kerala, India.</title>
        <authorList>
            <person name="Singh A."/>
            <person name="Pinnaka A.K."/>
        </authorList>
    </citation>
    <scope>NUCLEOTIDE SEQUENCE [LARGE SCALE GENOMIC DNA]</scope>
    <source>
        <strain evidence="4 5">AK27</strain>
    </source>
</reference>
<evidence type="ECO:0000256" key="2">
    <source>
        <dbReference type="PROSITE-ProRule" id="PRU00169"/>
    </source>
</evidence>
<dbReference type="PROSITE" id="PS50110">
    <property type="entry name" value="RESPONSE_REGULATORY"/>
    <property type="match status" value="1"/>
</dbReference>
<accession>A0A081FZ07</accession>
<dbReference type="PANTHER" id="PTHR44591">
    <property type="entry name" value="STRESS RESPONSE REGULATOR PROTEIN 1"/>
    <property type="match status" value="1"/>
</dbReference>
<dbReference type="Gene3D" id="3.40.50.2300">
    <property type="match status" value="1"/>
</dbReference>
<keyword evidence="5" id="KW-1185">Reference proteome</keyword>
<dbReference type="CDD" id="cd00156">
    <property type="entry name" value="REC"/>
    <property type="match status" value="1"/>
</dbReference>
<gene>
    <name evidence="4" type="ORF">ADIMK_2064</name>
</gene>
<organism evidence="4 5">
    <name type="scientific">Marinobacterium lacunae</name>
    <dbReference type="NCBI Taxonomy" id="1232683"/>
    <lineage>
        <taxon>Bacteria</taxon>
        <taxon>Pseudomonadati</taxon>
        <taxon>Pseudomonadota</taxon>
        <taxon>Gammaproteobacteria</taxon>
        <taxon>Oceanospirillales</taxon>
        <taxon>Oceanospirillaceae</taxon>
        <taxon>Marinobacterium</taxon>
    </lineage>
</organism>
<evidence type="ECO:0000313" key="5">
    <source>
        <dbReference type="Proteomes" id="UP000028252"/>
    </source>
</evidence>
<sequence>MKAFAADEIAQMCNVDEAVVSEWIQAGWLTPIKLPGRGNNRVLAEDLLNFLDREGMAVPEELDVKPERSVLVVDDEAAVARSIAKVLRTAGFRTEIASDGFQGGGMLMKHRPSLVTLDLRMSGLNGYDVLRFIRNTTDIAHTKVLVISALDHLSLQRALEEGADAVLSKPFDMEQLISTVESLM</sequence>
<dbReference type="InterPro" id="IPR001789">
    <property type="entry name" value="Sig_transdc_resp-reg_receiver"/>
</dbReference>
<dbReference type="Proteomes" id="UP000028252">
    <property type="component" value="Unassembled WGS sequence"/>
</dbReference>
<dbReference type="AlphaFoldDB" id="A0A081FZ07"/>
<comment type="caution">
    <text evidence="4">The sequence shown here is derived from an EMBL/GenBank/DDBJ whole genome shotgun (WGS) entry which is preliminary data.</text>
</comment>
<dbReference type="InterPro" id="IPR011006">
    <property type="entry name" value="CheY-like_superfamily"/>
</dbReference>